<keyword evidence="3" id="KW-1185">Reference proteome</keyword>
<gene>
    <name evidence="2" type="ORF">PNEG_02490</name>
</gene>
<feature type="region of interest" description="Disordered" evidence="1">
    <location>
        <begin position="1"/>
        <end position="88"/>
    </location>
</feature>
<evidence type="ECO:0000313" key="3">
    <source>
        <dbReference type="Proteomes" id="UP000011958"/>
    </source>
</evidence>
<name>M7NPG3_PNEMU</name>
<sequence>MTRSLKKQSSDGGRFFSKHGYGGTAPNGTKKNGAGKANWGTEGSEIELSDYLKKGRRPSNPQSTSVKWTDFDKFNKEGSPEAIKTDDL</sequence>
<dbReference type="GeneID" id="19896183"/>
<feature type="compositionally biased region" description="Basic and acidic residues" evidence="1">
    <location>
        <begin position="69"/>
        <end position="88"/>
    </location>
</feature>
<dbReference type="EMBL" id="AFWA02000011">
    <property type="protein sequence ID" value="EMR09147.1"/>
    <property type="molecule type" value="Genomic_DNA"/>
</dbReference>
<dbReference type="OrthoDB" id="2122308at2759"/>
<comment type="caution">
    <text evidence="2">The sequence shown here is derived from an EMBL/GenBank/DDBJ whole genome shotgun (WGS) entry which is preliminary data.</text>
</comment>
<dbReference type="RefSeq" id="XP_007874499.1">
    <property type="nucleotide sequence ID" value="XM_007876308.1"/>
</dbReference>
<evidence type="ECO:0008006" key="4">
    <source>
        <dbReference type="Google" id="ProtNLM"/>
    </source>
</evidence>
<organism evidence="2 3">
    <name type="scientific">Pneumocystis murina (strain B123)</name>
    <name type="common">Mouse pneumocystis pneumonia agent</name>
    <name type="synonym">Pneumocystis carinii f. sp. muris</name>
    <dbReference type="NCBI Taxonomy" id="1069680"/>
    <lineage>
        <taxon>Eukaryota</taxon>
        <taxon>Fungi</taxon>
        <taxon>Dikarya</taxon>
        <taxon>Ascomycota</taxon>
        <taxon>Taphrinomycotina</taxon>
        <taxon>Pneumocystomycetes</taxon>
        <taxon>Pneumocystaceae</taxon>
        <taxon>Pneumocystis</taxon>
    </lineage>
</organism>
<reference evidence="3" key="1">
    <citation type="journal article" date="2016" name="Nat. Commun.">
        <title>Genome analysis of three Pneumocystis species reveals adaptation mechanisms to life exclusively in mammalian hosts.</title>
        <authorList>
            <person name="Ma L."/>
            <person name="Chen Z."/>
            <person name="Huang D.W."/>
            <person name="Kutty G."/>
            <person name="Ishihara M."/>
            <person name="Wang H."/>
            <person name="Abouelleil A."/>
            <person name="Bishop L."/>
            <person name="Davey E."/>
            <person name="Deng R."/>
            <person name="Deng X."/>
            <person name="Fan L."/>
            <person name="Fantoni G."/>
            <person name="Fitzgerald M."/>
            <person name="Gogineni E."/>
            <person name="Goldberg J.M."/>
            <person name="Handley G."/>
            <person name="Hu X."/>
            <person name="Huber C."/>
            <person name="Jiao X."/>
            <person name="Jones K."/>
            <person name="Levin J.Z."/>
            <person name="Liu Y."/>
            <person name="Macdonald P."/>
            <person name="Melnikov A."/>
            <person name="Raley C."/>
            <person name="Sassi M."/>
            <person name="Sherman B.T."/>
            <person name="Song X."/>
            <person name="Sykes S."/>
            <person name="Tran B."/>
            <person name="Walsh L."/>
            <person name="Xia Y."/>
            <person name="Yang J."/>
            <person name="Young S."/>
            <person name="Zeng Q."/>
            <person name="Zheng X."/>
            <person name="Stephens R."/>
            <person name="Nusbaum C."/>
            <person name="Birren B.W."/>
            <person name="Azadi P."/>
            <person name="Lempicki R.A."/>
            <person name="Cuomo C.A."/>
            <person name="Kovacs J.A."/>
        </authorList>
    </citation>
    <scope>NUCLEOTIDE SEQUENCE [LARGE SCALE GENOMIC DNA]</scope>
    <source>
        <strain evidence="3">B123</strain>
    </source>
</reference>
<dbReference type="HOGENOM" id="CLU_186295_0_0_1"/>
<accession>M7NPG3</accession>
<dbReference type="AlphaFoldDB" id="M7NPG3"/>
<dbReference type="STRING" id="1069680.M7NPG3"/>
<proteinExistence type="predicted"/>
<evidence type="ECO:0000256" key="1">
    <source>
        <dbReference type="SAM" id="MobiDB-lite"/>
    </source>
</evidence>
<dbReference type="VEuPathDB" id="FungiDB:PNEG_02490"/>
<protein>
    <recommendedName>
        <fullName evidence="4">Hyaluronan/mRNA-binding protein domain-containing protein</fullName>
    </recommendedName>
</protein>
<evidence type="ECO:0000313" key="2">
    <source>
        <dbReference type="EMBL" id="EMR09147.1"/>
    </source>
</evidence>
<dbReference type="Proteomes" id="UP000011958">
    <property type="component" value="Unassembled WGS sequence"/>
</dbReference>